<gene>
    <name evidence="2" type="ORF">LTR82_011400</name>
</gene>
<comment type="caution">
    <text evidence="2">The sequence shown here is derived from an EMBL/GenBank/DDBJ whole genome shotgun (WGS) entry which is preliminary data.</text>
</comment>
<dbReference type="AlphaFoldDB" id="A0AAN6J586"/>
<dbReference type="PANTHER" id="PTHR37331">
    <property type="entry name" value="YALI0F11671P"/>
    <property type="match status" value="1"/>
</dbReference>
<accession>A0AAN6J586</accession>
<reference evidence="2" key="1">
    <citation type="submission" date="2021-12" db="EMBL/GenBank/DDBJ databases">
        <title>Black yeast isolated from Biological Soil Crust.</title>
        <authorList>
            <person name="Kurbessoian T."/>
        </authorList>
    </citation>
    <scope>NUCLEOTIDE SEQUENCE</scope>
    <source>
        <strain evidence="2">CCFEE 5208</strain>
    </source>
</reference>
<name>A0AAN6J586_9PEZI</name>
<proteinExistence type="predicted"/>
<evidence type="ECO:0000256" key="1">
    <source>
        <dbReference type="SAM" id="MobiDB-lite"/>
    </source>
</evidence>
<dbReference type="PANTHER" id="PTHR37331:SF1">
    <property type="entry name" value="YALI0F11671P"/>
    <property type="match status" value="1"/>
</dbReference>
<feature type="compositionally biased region" description="Gly residues" evidence="1">
    <location>
        <begin position="141"/>
        <end position="158"/>
    </location>
</feature>
<dbReference type="EMBL" id="JASUXU010000042">
    <property type="protein sequence ID" value="KAK0317631.1"/>
    <property type="molecule type" value="Genomic_DNA"/>
</dbReference>
<evidence type="ECO:0000313" key="3">
    <source>
        <dbReference type="Proteomes" id="UP001168146"/>
    </source>
</evidence>
<evidence type="ECO:0000313" key="2">
    <source>
        <dbReference type="EMBL" id="KAK0317631.1"/>
    </source>
</evidence>
<feature type="region of interest" description="Disordered" evidence="1">
    <location>
        <begin position="137"/>
        <end position="158"/>
    </location>
</feature>
<protein>
    <submittedName>
        <fullName evidence="2">Uncharacterized protein</fullName>
    </submittedName>
</protein>
<sequence length="248" mass="26424">MTTSIAFSPSTAFRCARLITRTTPPRRWRALSTLPTNPHIYIHESQPSGTFLLSLLPTTPPIPSLALGTTTKIPPTPDSLTENPTFLPLLHHVIAEHAHNDPDVQAQAAMYASQAGSSLGSGGYAFPNQRRIRDKTRKTYSGGGGAGGGGAGGASAQGGMGGAGRGGYIHVSDQRNPPDFGRVAWPEDILGSLELDGEGKFVEGTGKYQDAGTYRMVTNEGILGLSVYLKEKVVQRLRELDEQARRNA</sequence>
<dbReference type="Proteomes" id="UP001168146">
    <property type="component" value="Unassembled WGS sequence"/>
</dbReference>
<organism evidence="2 3">
    <name type="scientific">Friedmanniomyces endolithicus</name>
    <dbReference type="NCBI Taxonomy" id="329885"/>
    <lineage>
        <taxon>Eukaryota</taxon>
        <taxon>Fungi</taxon>
        <taxon>Dikarya</taxon>
        <taxon>Ascomycota</taxon>
        <taxon>Pezizomycotina</taxon>
        <taxon>Dothideomycetes</taxon>
        <taxon>Dothideomycetidae</taxon>
        <taxon>Mycosphaerellales</taxon>
        <taxon>Teratosphaeriaceae</taxon>
        <taxon>Friedmanniomyces</taxon>
    </lineage>
</organism>